<keyword evidence="10 16" id="KW-0472">Membrane</keyword>
<dbReference type="PANTHER" id="PTHR47168:SF5">
    <property type="entry name" value="RING-TYPE DOMAIN-CONTAINING PROTEIN"/>
    <property type="match status" value="1"/>
</dbReference>
<dbReference type="Pfam" id="PF13639">
    <property type="entry name" value="zf-RING_2"/>
    <property type="match status" value="1"/>
</dbReference>
<keyword evidence="11" id="KW-1015">Disulfide bond</keyword>
<dbReference type="PANTHER" id="PTHR47168">
    <property type="entry name" value="RING ZINC FINGER DOMAIN SUPERFAMILY PROTEIN-RELATED"/>
    <property type="match status" value="1"/>
</dbReference>
<accession>A0A833R2Q1</accession>
<evidence type="ECO:0000256" key="2">
    <source>
        <dbReference type="ARBA" id="ARBA00022554"/>
    </source>
</evidence>
<evidence type="ECO:0000256" key="6">
    <source>
        <dbReference type="ARBA" id="ARBA00022771"/>
    </source>
</evidence>
<dbReference type="SUPFAM" id="SSF52025">
    <property type="entry name" value="PA domain"/>
    <property type="match status" value="1"/>
</dbReference>
<keyword evidence="19" id="KW-1185">Reference proteome</keyword>
<evidence type="ECO:0000256" key="5">
    <source>
        <dbReference type="ARBA" id="ARBA00022729"/>
    </source>
</evidence>
<keyword evidence="6 15" id="KW-0863">Zinc-finger</keyword>
<dbReference type="EMBL" id="SWLB01000009">
    <property type="protein sequence ID" value="KAF3334209.1"/>
    <property type="molecule type" value="Genomic_DNA"/>
</dbReference>
<feature type="transmembrane region" description="Helical" evidence="16">
    <location>
        <begin position="166"/>
        <end position="192"/>
    </location>
</feature>
<dbReference type="Pfam" id="PF02225">
    <property type="entry name" value="PA"/>
    <property type="match status" value="1"/>
</dbReference>
<comment type="subcellular location">
    <subcellularLocation>
        <location evidence="13">Endomembrane system</location>
        <topology evidence="13">Single-pass type I membrane protein</topology>
    </subcellularLocation>
    <subcellularLocation>
        <location evidence="14">Protein storage vacuole membrane</location>
    </subcellularLocation>
</comment>
<dbReference type="InterPro" id="IPR001841">
    <property type="entry name" value="Znf_RING"/>
</dbReference>
<evidence type="ECO:0000256" key="11">
    <source>
        <dbReference type="ARBA" id="ARBA00023157"/>
    </source>
</evidence>
<keyword evidence="5" id="KW-0732">Signal</keyword>
<dbReference type="Gene3D" id="3.50.30.30">
    <property type="match status" value="1"/>
</dbReference>
<organism evidence="18 19">
    <name type="scientific">Carex littledalei</name>
    <dbReference type="NCBI Taxonomy" id="544730"/>
    <lineage>
        <taxon>Eukaryota</taxon>
        <taxon>Viridiplantae</taxon>
        <taxon>Streptophyta</taxon>
        <taxon>Embryophyta</taxon>
        <taxon>Tracheophyta</taxon>
        <taxon>Spermatophyta</taxon>
        <taxon>Magnoliopsida</taxon>
        <taxon>Liliopsida</taxon>
        <taxon>Poales</taxon>
        <taxon>Cyperaceae</taxon>
        <taxon>Cyperoideae</taxon>
        <taxon>Cariceae</taxon>
        <taxon>Carex</taxon>
        <taxon>Carex subgen. Euthyceras</taxon>
    </lineage>
</organism>
<dbReference type="InterPro" id="IPR044744">
    <property type="entry name" value="ZNRF4/RNF13/RNF167_PA"/>
</dbReference>
<evidence type="ECO:0000256" key="13">
    <source>
        <dbReference type="ARBA" id="ARBA00046288"/>
    </source>
</evidence>
<dbReference type="OrthoDB" id="8062037at2759"/>
<evidence type="ECO:0000256" key="16">
    <source>
        <dbReference type="SAM" id="Phobius"/>
    </source>
</evidence>
<dbReference type="InterPro" id="IPR046450">
    <property type="entry name" value="PA_dom_sf"/>
</dbReference>
<dbReference type="GO" id="GO:0008270">
    <property type="term" value="F:zinc ion binding"/>
    <property type="evidence" value="ECO:0007669"/>
    <property type="project" value="UniProtKB-KW"/>
</dbReference>
<evidence type="ECO:0000256" key="14">
    <source>
        <dbReference type="ARBA" id="ARBA00060484"/>
    </source>
</evidence>
<dbReference type="CDD" id="cd02123">
    <property type="entry name" value="PA_C_RZF_like"/>
    <property type="match status" value="1"/>
</dbReference>
<evidence type="ECO:0000256" key="8">
    <source>
        <dbReference type="ARBA" id="ARBA00022927"/>
    </source>
</evidence>
<dbReference type="Gene3D" id="3.30.40.10">
    <property type="entry name" value="Zinc/RING finger domain, C3HC4 (zinc finger)"/>
    <property type="match status" value="1"/>
</dbReference>
<evidence type="ECO:0000256" key="12">
    <source>
        <dbReference type="ARBA" id="ARBA00023180"/>
    </source>
</evidence>
<keyword evidence="9 16" id="KW-1133">Transmembrane helix</keyword>
<evidence type="ECO:0000256" key="15">
    <source>
        <dbReference type="PROSITE-ProRule" id="PRU00175"/>
    </source>
</evidence>
<dbReference type="FunFam" id="3.30.40.10:FF:000388">
    <property type="entry name" value="Putative RING zinc finger domain superfamily protein"/>
    <property type="match status" value="1"/>
</dbReference>
<evidence type="ECO:0000256" key="7">
    <source>
        <dbReference type="ARBA" id="ARBA00022833"/>
    </source>
</evidence>
<dbReference type="FunFam" id="3.50.30.30:FF:000020">
    <property type="entry name" value="Receptor homology region transmembrane domain-and RING domain-containing protein 2"/>
    <property type="match status" value="1"/>
</dbReference>
<dbReference type="GO" id="GO:0032586">
    <property type="term" value="C:protein storage vacuole membrane"/>
    <property type="evidence" value="ECO:0007669"/>
    <property type="project" value="UniProtKB-SubCell"/>
</dbReference>
<evidence type="ECO:0000256" key="4">
    <source>
        <dbReference type="ARBA" id="ARBA00022723"/>
    </source>
</evidence>
<evidence type="ECO:0000256" key="10">
    <source>
        <dbReference type="ARBA" id="ARBA00023136"/>
    </source>
</evidence>
<dbReference type="GO" id="GO:0012505">
    <property type="term" value="C:endomembrane system"/>
    <property type="evidence" value="ECO:0007669"/>
    <property type="project" value="UniProtKB-SubCell"/>
</dbReference>
<keyword evidence="2" id="KW-0926">Vacuole</keyword>
<dbReference type="AlphaFoldDB" id="A0A833R2Q1"/>
<evidence type="ECO:0000256" key="9">
    <source>
        <dbReference type="ARBA" id="ARBA00022989"/>
    </source>
</evidence>
<keyword evidence="3 16" id="KW-0812">Transmembrane</keyword>
<reference evidence="18" key="1">
    <citation type="submission" date="2020-01" db="EMBL/GenBank/DDBJ databases">
        <title>Genome sequence of Kobresia littledalei, the first chromosome-level genome in the family Cyperaceae.</title>
        <authorList>
            <person name="Qu G."/>
        </authorList>
    </citation>
    <scope>NUCLEOTIDE SEQUENCE</scope>
    <source>
        <strain evidence="18">C.B.Clarke</strain>
        <tissue evidence="18">Leaf</tissue>
    </source>
</reference>
<dbReference type="SMART" id="SM00184">
    <property type="entry name" value="RING"/>
    <property type="match status" value="1"/>
</dbReference>
<keyword evidence="7" id="KW-0862">Zinc</keyword>
<proteinExistence type="predicted"/>
<keyword evidence="12" id="KW-0325">Glycoprotein</keyword>
<dbReference type="InterPro" id="IPR051653">
    <property type="entry name" value="E3_ligase_sorting_rcpt"/>
</dbReference>
<evidence type="ECO:0000256" key="1">
    <source>
        <dbReference type="ARBA" id="ARBA00022448"/>
    </source>
</evidence>
<keyword evidence="18" id="KW-0675">Receptor</keyword>
<dbReference type="PROSITE" id="PS50089">
    <property type="entry name" value="ZF_RING_2"/>
    <property type="match status" value="1"/>
</dbReference>
<evidence type="ECO:0000313" key="18">
    <source>
        <dbReference type="EMBL" id="KAF3334209.1"/>
    </source>
</evidence>
<comment type="caution">
    <text evidence="18">The sequence shown here is derived from an EMBL/GenBank/DDBJ whole genome shotgun (WGS) entry which is preliminary data.</text>
</comment>
<dbReference type="SUPFAM" id="SSF57850">
    <property type="entry name" value="RING/U-box"/>
    <property type="match status" value="1"/>
</dbReference>
<evidence type="ECO:0000256" key="3">
    <source>
        <dbReference type="ARBA" id="ARBA00022692"/>
    </source>
</evidence>
<evidence type="ECO:0000259" key="17">
    <source>
        <dbReference type="PROSITE" id="PS50089"/>
    </source>
</evidence>
<gene>
    <name evidence="18" type="ORF">FCM35_KLT20813</name>
</gene>
<dbReference type="InterPro" id="IPR013083">
    <property type="entry name" value="Znf_RING/FYVE/PHD"/>
</dbReference>
<keyword evidence="8" id="KW-0653">Protein transport</keyword>
<keyword evidence="1" id="KW-0813">Transport</keyword>
<protein>
    <submittedName>
        <fullName evidence="18">Receptor homology region, transmembrane domain-and RING domain-containing protein 2-like isoform X1</fullName>
    </submittedName>
</protein>
<dbReference type="GO" id="GO:0015031">
    <property type="term" value="P:protein transport"/>
    <property type="evidence" value="ECO:0007669"/>
    <property type="project" value="UniProtKB-KW"/>
</dbReference>
<dbReference type="Proteomes" id="UP000623129">
    <property type="component" value="Unassembled WGS sequence"/>
</dbReference>
<sequence>MATMNCSIGRRHASLVAVIICFLVGIANGDVVLIGRNLTMSFDDTEAAFGLEIEEPGVRGLLYLAEPLDACAPLTTRLVNSSRSKFVLIMRGGCTFDEKVRRAQDAGFDLAIVYDDEYHKHLITMAGDDNGINISAIFISLESGETLMKYAGDTDIDIIITTSYRIYAWSATTIFFISLLAVCSLAGMCCFVRRRRHEPLELPRFYRPSGGDTAQQDGMSSHLVKAMPCVVYDPVMERNGTNSTCVICLEDYVTGDKLRVLPCKHKFHIPCIDSWLMKWRTFCPVCKHDARISSKDPPATESTPLLSLRLPPLPAVTPANPSLTHFIPFSNYFSFINRATLSRILQRGSSSNYTSGNSATPPSEG</sequence>
<dbReference type="InterPro" id="IPR003137">
    <property type="entry name" value="PA_domain"/>
</dbReference>
<keyword evidence="4" id="KW-0479">Metal-binding</keyword>
<name>A0A833R2Q1_9POAL</name>
<evidence type="ECO:0000313" key="19">
    <source>
        <dbReference type="Proteomes" id="UP000623129"/>
    </source>
</evidence>
<feature type="domain" description="RING-type" evidence="17">
    <location>
        <begin position="245"/>
        <end position="287"/>
    </location>
</feature>